<sequence length="54" mass="5934">MLWDPESALSGVGWSSRQFMNNLNGAATWISDKDRSYEFDPRPTSVFASAPAAP</sequence>
<organism evidence="1 2">
    <name type="scientific">Paxillus rubicundulus Ve08.2h10</name>
    <dbReference type="NCBI Taxonomy" id="930991"/>
    <lineage>
        <taxon>Eukaryota</taxon>
        <taxon>Fungi</taxon>
        <taxon>Dikarya</taxon>
        <taxon>Basidiomycota</taxon>
        <taxon>Agaricomycotina</taxon>
        <taxon>Agaricomycetes</taxon>
        <taxon>Agaricomycetidae</taxon>
        <taxon>Boletales</taxon>
        <taxon>Paxilineae</taxon>
        <taxon>Paxillaceae</taxon>
        <taxon>Paxillus</taxon>
    </lineage>
</organism>
<dbReference type="InParanoid" id="A0A0D0E9U8"/>
<accession>A0A0D0E9U8</accession>
<proteinExistence type="predicted"/>
<keyword evidence="2" id="KW-1185">Reference proteome</keyword>
<name>A0A0D0E9U8_9AGAM</name>
<reference evidence="2" key="2">
    <citation type="submission" date="2015-01" db="EMBL/GenBank/DDBJ databases">
        <title>Evolutionary Origins and Diversification of the Mycorrhizal Mutualists.</title>
        <authorList>
            <consortium name="DOE Joint Genome Institute"/>
            <consortium name="Mycorrhizal Genomics Consortium"/>
            <person name="Kohler A."/>
            <person name="Kuo A."/>
            <person name="Nagy L.G."/>
            <person name="Floudas D."/>
            <person name="Copeland A."/>
            <person name="Barry K.W."/>
            <person name="Cichocki N."/>
            <person name="Veneault-Fourrey C."/>
            <person name="LaButti K."/>
            <person name="Lindquist E.A."/>
            <person name="Lipzen A."/>
            <person name="Lundell T."/>
            <person name="Morin E."/>
            <person name="Murat C."/>
            <person name="Riley R."/>
            <person name="Ohm R."/>
            <person name="Sun H."/>
            <person name="Tunlid A."/>
            <person name="Henrissat B."/>
            <person name="Grigoriev I.V."/>
            <person name="Hibbett D.S."/>
            <person name="Martin F."/>
        </authorList>
    </citation>
    <scope>NUCLEOTIDE SEQUENCE [LARGE SCALE GENOMIC DNA]</scope>
    <source>
        <strain evidence="2">Ve08.2h10</strain>
    </source>
</reference>
<protein>
    <submittedName>
        <fullName evidence="1">Uncharacterized protein</fullName>
    </submittedName>
</protein>
<gene>
    <name evidence="1" type="ORF">PAXRUDRAFT_822423</name>
</gene>
<reference evidence="1 2" key="1">
    <citation type="submission" date="2014-04" db="EMBL/GenBank/DDBJ databases">
        <authorList>
            <consortium name="DOE Joint Genome Institute"/>
            <person name="Kuo A."/>
            <person name="Kohler A."/>
            <person name="Jargeat P."/>
            <person name="Nagy L.G."/>
            <person name="Floudas D."/>
            <person name="Copeland A."/>
            <person name="Barry K.W."/>
            <person name="Cichocki N."/>
            <person name="Veneault-Fourrey C."/>
            <person name="LaButti K."/>
            <person name="Lindquist E.A."/>
            <person name="Lipzen A."/>
            <person name="Lundell T."/>
            <person name="Morin E."/>
            <person name="Murat C."/>
            <person name="Sun H."/>
            <person name="Tunlid A."/>
            <person name="Henrissat B."/>
            <person name="Grigoriev I.V."/>
            <person name="Hibbett D.S."/>
            <person name="Martin F."/>
            <person name="Nordberg H.P."/>
            <person name="Cantor M.N."/>
            <person name="Hua S.X."/>
        </authorList>
    </citation>
    <scope>NUCLEOTIDE SEQUENCE [LARGE SCALE GENOMIC DNA]</scope>
    <source>
        <strain evidence="1 2">Ve08.2h10</strain>
    </source>
</reference>
<dbReference type="HOGENOM" id="CLU_3050988_0_0_1"/>
<evidence type="ECO:0000313" key="1">
    <source>
        <dbReference type="EMBL" id="KIK99739.1"/>
    </source>
</evidence>
<evidence type="ECO:0000313" key="2">
    <source>
        <dbReference type="Proteomes" id="UP000054538"/>
    </source>
</evidence>
<dbReference type="Proteomes" id="UP000054538">
    <property type="component" value="Unassembled WGS sequence"/>
</dbReference>
<dbReference type="EMBL" id="KN824851">
    <property type="protein sequence ID" value="KIK99739.1"/>
    <property type="molecule type" value="Genomic_DNA"/>
</dbReference>
<dbReference type="AlphaFoldDB" id="A0A0D0E9U8"/>